<keyword evidence="4" id="KW-1185">Reference proteome</keyword>
<dbReference type="GO" id="GO:0006508">
    <property type="term" value="P:proteolysis"/>
    <property type="evidence" value="ECO:0007669"/>
    <property type="project" value="InterPro"/>
</dbReference>
<dbReference type="InterPro" id="IPR043128">
    <property type="entry name" value="Rev_trsase/Diguanyl_cyclase"/>
</dbReference>
<dbReference type="InterPro" id="IPR018247">
    <property type="entry name" value="EF_Hand_1_Ca_BS"/>
</dbReference>
<dbReference type="PROSITE" id="PS00018">
    <property type="entry name" value="EF_HAND_1"/>
    <property type="match status" value="1"/>
</dbReference>
<dbReference type="EMBL" id="CAJNOC010000329">
    <property type="protein sequence ID" value="CAF0746075.1"/>
    <property type="molecule type" value="Genomic_DNA"/>
</dbReference>
<dbReference type="InterPro" id="IPR001969">
    <property type="entry name" value="Aspartic_peptidase_AS"/>
</dbReference>
<dbReference type="InterPro" id="IPR001878">
    <property type="entry name" value="Znf_CCHC"/>
</dbReference>
<proteinExistence type="predicted"/>
<dbReference type="Proteomes" id="UP000663879">
    <property type="component" value="Unassembled WGS sequence"/>
</dbReference>
<gene>
    <name evidence="3" type="ORF">OXX778_LOCUS3656</name>
</gene>
<evidence type="ECO:0000313" key="3">
    <source>
        <dbReference type="EMBL" id="CAF0746075.1"/>
    </source>
</evidence>
<dbReference type="PANTHER" id="PTHR37984">
    <property type="entry name" value="PROTEIN CBG26694"/>
    <property type="match status" value="1"/>
</dbReference>
<dbReference type="SUPFAM" id="SSF56672">
    <property type="entry name" value="DNA/RNA polymerases"/>
    <property type="match status" value="1"/>
</dbReference>
<dbReference type="Gene3D" id="3.30.70.270">
    <property type="match status" value="1"/>
</dbReference>
<evidence type="ECO:0000259" key="2">
    <source>
        <dbReference type="SMART" id="SM00343"/>
    </source>
</evidence>
<feature type="region of interest" description="Disordered" evidence="1">
    <location>
        <begin position="75"/>
        <end position="112"/>
    </location>
</feature>
<organism evidence="3 4">
    <name type="scientific">Brachionus calyciflorus</name>
    <dbReference type="NCBI Taxonomy" id="104777"/>
    <lineage>
        <taxon>Eukaryota</taxon>
        <taxon>Metazoa</taxon>
        <taxon>Spiralia</taxon>
        <taxon>Gnathifera</taxon>
        <taxon>Rotifera</taxon>
        <taxon>Eurotatoria</taxon>
        <taxon>Monogononta</taxon>
        <taxon>Pseudotrocha</taxon>
        <taxon>Ploima</taxon>
        <taxon>Brachionidae</taxon>
        <taxon>Brachionus</taxon>
    </lineage>
</organism>
<feature type="region of interest" description="Disordered" evidence="1">
    <location>
        <begin position="465"/>
        <end position="487"/>
    </location>
</feature>
<dbReference type="GO" id="GO:0003676">
    <property type="term" value="F:nucleic acid binding"/>
    <property type="evidence" value="ECO:0007669"/>
    <property type="project" value="InterPro"/>
</dbReference>
<protein>
    <recommendedName>
        <fullName evidence="2">CCHC-type domain-containing protein</fullName>
    </recommendedName>
</protein>
<dbReference type="InterPro" id="IPR021109">
    <property type="entry name" value="Peptidase_aspartic_dom_sf"/>
</dbReference>
<feature type="domain" description="CCHC-type" evidence="2">
    <location>
        <begin position="121"/>
        <end position="138"/>
    </location>
</feature>
<dbReference type="SUPFAM" id="SSF50630">
    <property type="entry name" value="Acid proteases"/>
    <property type="match status" value="1"/>
</dbReference>
<feature type="domain" description="CCHC-type" evidence="2">
    <location>
        <begin position="142"/>
        <end position="158"/>
    </location>
</feature>
<reference evidence="3" key="1">
    <citation type="submission" date="2021-02" db="EMBL/GenBank/DDBJ databases">
        <authorList>
            <person name="Nowell W R."/>
        </authorList>
    </citation>
    <scope>NUCLEOTIDE SEQUENCE</scope>
    <source>
        <strain evidence="3">Ploen Becks lab</strain>
    </source>
</reference>
<dbReference type="GO" id="GO:0004190">
    <property type="term" value="F:aspartic-type endopeptidase activity"/>
    <property type="evidence" value="ECO:0007669"/>
    <property type="project" value="InterPro"/>
</dbReference>
<accession>A0A813NWD4</accession>
<dbReference type="PROSITE" id="PS00141">
    <property type="entry name" value="ASP_PROTEASE"/>
    <property type="match status" value="1"/>
</dbReference>
<evidence type="ECO:0000256" key="1">
    <source>
        <dbReference type="SAM" id="MobiDB-lite"/>
    </source>
</evidence>
<name>A0A813NWD4_9BILA</name>
<dbReference type="GO" id="GO:0008270">
    <property type="term" value="F:zinc ion binding"/>
    <property type="evidence" value="ECO:0007669"/>
    <property type="project" value="InterPro"/>
</dbReference>
<feature type="compositionally biased region" description="Basic and acidic residues" evidence="1">
    <location>
        <begin position="92"/>
        <end position="101"/>
    </location>
</feature>
<dbReference type="PANTHER" id="PTHR37984:SF11">
    <property type="entry name" value="INTEGRASE CATALYTIC DOMAIN-CONTAINING PROTEIN"/>
    <property type="match status" value="1"/>
</dbReference>
<dbReference type="Gene3D" id="2.40.70.10">
    <property type="entry name" value="Acid Proteases"/>
    <property type="match status" value="1"/>
</dbReference>
<dbReference type="AlphaFoldDB" id="A0A813NWD4"/>
<sequence length="487" mass="55567">MFRQIVQFNSEPIDSFISRLRESAEGCHFTNIEEEIMTQISIHSSSDTLKKQILITPNITLTDIIKVERMIEKADSKLKPQESINKVNFRPENTKSSKSENEQPQGSRYHYQSRHNRYSTTCGLCGKEYPHVSRQCPAFGKTCDVCKKTNHFVSVCRSKPHQDRQFQKQVRLNSQRVNQNYQNTIEYHASDDIEENHAFTIDSAPSKRRFTNINIFGKSVKFLIDTGTAINIIDEFTFKNLDRAKINLVPTKTNVYGYGSKEALKICGKFLTSIEHENKTHNTEFIVCSGTSGCILGLETLEALDIIKITCSIPQISQLNKYPNFFSEKIGKIKGIQIKLHIDTSVKPVQLPHRRIPFHLRERVEEEIKRMLDMDIIEPVTGPTRWVSPITIVPKPGQSDKIRICTDDRLANKAFLRERHITPTLDDTISDLNGSKHLSKVDLISGYHQLELHPDSRYTVAEPGNQIWCGENDKPNGDGGPQDPHPP</sequence>
<dbReference type="InterPro" id="IPR050951">
    <property type="entry name" value="Retrovirus_Pol_polyprotein"/>
</dbReference>
<comment type="caution">
    <text evidence="3">The sequence shown here is derived from an EMBL/GenBank/DDBJ whole genome shotgun (WGS) entry which is preliminary data.</text>
</comment>
<evidence type="ECO:0000313" key="4">
    <source>
        <dbReference type="Proteomes" id="UP000663879"/>
    </source>
</evidence>
<dbReference type="Gene3D" id="3.10.10.10">
    <property type="entry name" value="HIV Type 1 Reverse Transcriptase, subunit A, domain 1"/>
    <property type="match status" value="1"/>
</dbReference>
<dbReference type="OrthoDB" id="10066633at2759"/>
<dbReference type="SMART" id="SM00343">
    <property type="entry name" value="ZnF_C2HC"/>
    <property type="match status" value="2"/>
</dbReference>
<dbReference type="InterPro" id="IPR043502">
    <property type="entry name" value="DNA/RNA_pol_sf"/>
</dbReference>